<evidence type="ECO:0000313" key="1">
    <source>
        <dbReference type="EMBL" id="EXY76750.1"/>
    </source>
</evidence>
<dbReference type="EMBL" id="JGCY01000101">
    <property type="protein sequence ID" value="EXY76750.1"/>
    <property type="molecule type" value="Genomic_DNA"/>
</dbReference>
<evidence type="ECO:0000313" key="2">
    <source>
        <dbReference type="Proteomes" id="UP000020529"/>
    </source>
</evidence>
<evidence type="ECO:0008006" key="3">
    <source>
        <dbReference type="Google" id="ProtNLM"/>
    </source>
</evidence>
<accession>A0A015W8E3</accession>
<sequence length="140" mass="16134">METRKPNKGGRPALADPAKHRHVLYLNDRENARFLSQWEQSGVTSKSRFIAARLFGEPFRVVKVDKSAVEYCARLTEFYAQFRAVAVNYNQVVKALHGNFSEKKALAFLYKLEKATTELAMLNRQVIDLTNECKELWLPK</sequence>
<proteinExistence type="predicted"/>
<dbReference type="Proteomes" id="UP000020529">
    <property type="component" value="Unassembled WGS sequence"/>
</dbReference>
<comment type="caution">
    <text evidence="1">The sequence shown here is derived from an EMBL/GenBank/DDBJ whole genome shotgun (WGS) entry which is preliminary data.</text>
</comment>
<dbReference type="InterPro" id="IPR045788">
    <property type="entry name" value="MobC_2"/>
</dbReference>
<dbReference type="PATRIC" id="fig|1339315.3.peg.295"/>
<reference evidence="1 2" key="1">
    <citation type="submission" date="2014-02" db="EMBL/GenBank/DDBJ databases">
        <authorList>
            <person name="Sears C."/>
            <person name="Carroll K."/>
            <person name="Sack B.R."/>
            <person name="Qadri F."/>
            <person name="Myers L.L."/>
            <person name="Chung G.-T."/>
            <person name="Escheverria P."/>
            <person name="Fraser C.M."/>
            <person name="Sadzewicz L."/>
            <person name="Shefchek K.A."/>
            <person name="Tallon L."/>
            <person name="Das S.P."/>
            <person name="Daugherty S."/>
            <person name="Mongodin E.F."/>
        </authorList>
    </citation>
    <scope>NUCLEOTIDE SEQUENCE [LARGE SCALE GENOMIC DNA]</scope>
    <source>
        <strain evidence="2">3988T(B)14</strain>
    </source>
</reference>
<dbReference type="NCBIfam" id="NF041324">
    <property type="entry name" value="Bacteroid_MobA"/>
    <property type="match status" value="1"/>
</dbReference>
<dbReference type="Pfam" id="PF19514">
    <property type="entry name" value="MobC_2"/>
    <property type="match status" value="1"/>
</dbReference>
<protein>
    <recommendedName>
        <fullName evidence="3">MobA protein</fullName>
    </recommendedName>
</protein>
<dbReference type="RefSeq" id="WP_004294823.1">
    <property type="nucleotide sequence ID" value="NZ_JGCY01000101.1"/>
</dbReference>
<organism evidence="1 2">
    <name type="scientific">Bacteroides fragilis str. 3988T(B)14</name>
    <dbReference type="NCBI Taxonomy" id="1339315"/>
    <lineage>
        <taxon>Bacteria</taxon>
        <taxon>Pseudomonadati</taxon>
        <taxon>Bacteroidota</taxon>
        <taxon>Bacteroidia</taxon>
        <taxon>Bacteroidales</taxon>
        <taxon>Bacteroidaceae</taxon>
        <taxon>Bacteroides</taxon>
    </lineage>
</organism>
<name>A0A015W8E3_BACFG</name>
<gene>
    <name evidence="1" type="ORF">M124_4339</name>
</gene>
<dbReference type="AlphaFoldDB" id="A0A015W8E3"/>